<protein>
    <submittedName>
        <fullName evidence="1">Uncharacterized protein</fullName>
    </submittedName>
</protein>
<gene>
    <name evidence="1" type="ORF">SCFA_890031</name>
</gene>
<reference evidence="1" key="1">
    <citation type="submission" date="2019-03" db="EMBL/GenBank/DDBJ databases">
        <authorList>
            <person name="Hao L."/>
        </authorList>
    </citation>
    <scope>NUCLEOTIDE SEQUENCE</scope>
</reference>
<proteinExistence type="predicted"/>
<organism evidence="1">
    <name type="scientific">anaerobic digester metagenome</name>
    <dbReference type="NCBI Taxonomy" id="1263854"/>
    <lineage>
        <taxon>unclassified sequences</taxon>
        <taxon>metagenomes</taxon>
        <taxon>ecological metagenomes</taxon>
    </lineage>
</organism>
<name>A0A485M5I9_9ZZZZ</name>
<dbReference type="EMBL" id="CAADRM010000157">
    <property type="protein sequence ID" value="VFU18697.1"/>
    <property type="molecule type" value="Genomic_DNA"/>
</dbReference>
<sequence length="55" mass="6599">MVHIVYYFIQYNYLPFVLEPSISVPANFTVRDTPFIMKRACVLAYKMQWKTGFLF</sequence>
<dbReference type="AlphaFoldDB" id="A0A485M5I9"/>
<accession>A0A485M5I9</accession>
<evidence type="ECO:0000313" key="1">
    <source>
        <dbReference type="EMBL" id="VFU18697.1"/>
    </source>
</evidence>